<evidence type="ECO:0000256" key="16">
    <source>
        <dbReference type="PROSITE-ProRule" id="PRU01379"/>
    </source>
</evidence>
<evidence type="ECO:0000256" key="13">
    <source>
        <dbReference type="ARBA" id="ARBA00025210"/>
    </source>
</evidence>
<comment type="cofactor">
    <cofactor evidence="1">
        <name>Zn(2+)</name>
        <dbReference type="ChEBI" id="CHEBI:29105"/>
    </cofactor>
</comment>
<name>A0A0F7RS46_9BASI</name>
<evidence type="ECO:0000256" key="14">
    <source>
        <dbReference type="ARBA" id="ARBA00026187"/>
    </source>
</evidence>
<evidence type="ECO:0000256" key="5">
    <source>
        <dbReference type="ARBA" id="ARBA00022645"/>
    </source>
</evidence>
<dbReference type="SUPFAM" id="SSF53187">
    <property type="entry name" value="Zn-dependent exopeptidases"/>
    <property type="match status" value="1"/>
</dbReference>
<keyword evidence="6" id="KW-0645">Protease</keyword>
<dbReference type="PANTHER" id="PTHR11705">
    <property type="entry name" value="PROTEASE FAMILY M14 CARBOXYPEPTIDASE A,B"/>
    <property type="match status" value="1"/>
</dbReference>
<accession>A0A0F7RS46</accession>
<keyword evidence="10" id="KW-0862">Zinc</keyword>
<feature type="region of interest" description="Disordered" evidence="17">
    <location>
        <begin position="307"/>
        <end position="342"/>
    </location>
</feature>
<feature type="compositionally biased region" description="Basic residues" evidence="17">
    <location>
        <begin position="324"/>
        <end position="338"/>
    </location>
</feature>
<evidence type="ECO:0000256" key="17">
    <source>
        <dbReference type="SAM" id="MobiDB-lite"/>
    </source>
</evidence>
<evidence type="ECO:0000313" key="20">
    <source>
        <dbReference type="EMBL" id="CDR99121.1"/>
    </source>
</evidence>
<keyword evidence="9" id="KW-0378">Hydrolase</keyword>
<evidence type="ECO:0000256" key="9">
    <source>
        <dbReference type="ARBA" id="ARBA00022801"/>
    </source>
</evidence>
<dbReference type="Gene3D" id="3.40.630.10">
    <property type="entry name" value="Zn peptidases"/>
    <property type="match status" value="1"/>
</dbReference>
<dbReference type="CDD" id="cd03860">
    <property type="entry name" value="M14_CP_A-B_like"/>
    <property type="match status" value="1"/>
</dbReference>
<comment type="function">
    <text evidence="13">Inactive carboxypeptidase that may play a role in cell wall organization and biogenesis.</text>
</comment>
<evidence type="ECO:0000256" key="6">
    <source>
        <dbReference type="ARBA" id="ARBA00022670"/>
    </source>
</evidence>
<dbReference type="Proteomes" id="UP000242770">
    <property type="component" value="Unassembled WGS sequence"/>
</dbReference>
<dbReference type="EMBL" id="CCFA01000725">
    <property type="protein sequence ID" value="CDR99121.1"/>
    <property type="molecule type" value="Genomic_DNA"/>
</dbReference>
<evidence type="ECO:0000256" key="18">
    <source>
        <dbReference type="SAM" id="SignalP"/>
    </source>
</evidence>
<feature type="active site" description="Proton donor/acceptor" evidence="16">
    <location>
        <position position="536"/>
    </location>
</feature>
<evidence type="ECO:0000256" key="7">
    <source>
        <dbReference type="ARBA" id="ARBA00022723"/>
    </source>
</evidence>
<keyword evidence="21" id="KW-1185">Reference proteome</keyword>
<dbReference type="GO" id="GO:0004181">
    <property type="term" value="F:metallocarboxypeptidase activity"/>
    <property type="evidence" value="ECO:0007669"/>
    <property type="project" value="InterPro"/>
</dbReference>
<keyword evidence="5" id="KW-0121">Carboxypeptidase</keyword>
<evidence type="ECO:0000256" key="8">
    <source>
        <dbReference type="ARBA" id="ARBA00022729"/>
    </source>
</evidence>
<sequence length="577" mass="63141">MPCSFNFTAAMRSLSLAAGLLALSLAASHSVAYQAAFNLPSQDQHERLTFASTSSSTPNFAGQKVVRLNTATSRQHQQLLKQAHRLGLDVWAAQLGEACGTDGFGCVDIRLASDTHNEDPMRSSAFTSAEDIMASLMQPFADDTEKIRATTMIEDLEQIVSAQQQRVEEARTEEAVRSQEWHRDYHTFDEISSYMHMLEEGYPGYAKVVEIGKTHEGRPILALKVSKGLEADPQPPSPSPPTDPNPEPEPEPEPQPDPPSNATSVPISKAAKLGIVITGGQHAREWISTSASLFFASDLLHAALGNPTPNTTSPLNSPELSTLKKGKKGNRKGRKKKPTATWTRSQARAILSTFTITIIPVANPDGYVYSWDKNRMWRKNRQPNKFPSGLFCKGVDLNRNYDYAFASSFYSPCSEMYPGSGAFSAAETKAIAAYLQEESNNVSGFFDLHSYGQLMMYPFSFSCDETVADEEDLLELSLGAVSALKRKHGRQFTAGKVCQVYAAGGGNAVDWSYASTSTVDGMEGGKRRVKWSYSIELRDGGTYGFLLPPKQIVPASQELAAALAYMLQFIARKDGSR</sequence>
<feature type="compositionally biased region" description="Pro residues" evidence="17">
    <location>
        <begin position="233"/>
        <end position="245"/>
    </location>
</feature>
<feature type="chain" id="PRO_5002521507" description="Inactive metallocarboxypeptidase ECM14" evidence="18">
    <location>
        <begin position="27"/>
        <end position="577"/>
    </location>
</feature>
<dbReference type="PRINTS" id="PR00765">
    <property type="entry name" value="CRBOXYPTASEA"/>
</dbReference>
<dbReference type="PROSITE" id="PS52035">
    <property type="entry name" value="PEPTIDASE_M14"/>
    <property type="match status" value="1"/>
</dbReference>
<dbReference type="PANTHER" id="PTHR11705:SF147">
    <property type="entry name" value="INACTIVE METALLOCARBOXYPEPTIDASE ECM14"/>
    <property type="match status" value="1"/>
</dbReference>
<keyword evidence="4" id="KW-0964">Secreted</keyword>
<dbReference type="Pfam" id="PF00246">
    <property type="entry name" value="Peptidase_M14"/>
    <property type="match status" value="2"/>
</dbReference>
<keyword evidence="8 18" id="KW-0732">Signal</keyword>
<dbReference type="FunFam" id="3.40.630.10:FF:000084">
    <property type="entry name" value="Carboxypeptidase B2"/>
    <property type="match status" value="1"/>
</dbReference>
<keyword evidence="12" id="KW-1015">Disulfide bond</keyword>
<evidence type="ECO:0000256" key="1">
    <source>
        <dbReference type="ARBA" id="ARBA00001947"/>
    </source>
</evidence>
<comment type="subcellular location">
    <subcellularLocation>
        <location evidence="2">Secreted</location>
    </subcellularLocation>
</comment>
<dbReference type="GO" id="GO:0006508">
    <property type="term" value="P:proteolysis"/>
    <property type="evidence" value="ECO:0007669"/>
    <property type="project" value="UniProtKB-KW"/>
</dbReference>
<feature type="compositionally biased region" description="Low complexity" evidence="17">
    <location>
        <begin position="307"/>
        <end position="318"/>
    </location>
</feature>
<keyword evidence="11" id="KW-0482">Metalloprotease</keyword>
<feature type="region of interest" description="Disordered" evidence="17">
    <location>
        <begin position="229"/>
        <end position="265"/>
    </location>
</feature>
<evidence type="ECO:0000256" key="2">
    <source>
        <dbReference type="ARBA" id="ARBA00004613"/>
    </source>
</evidence>
<dbReference type="SMART" id="SM00631">
    <property type="entry name" value="Zn_pept"/>
    <property type="match status" value="1"/>
</dbReference>
<protein>
    <recommendedName>
        <fullName evidence="14">Inactive metallocarboxypeptidase ECM14</fullName>
    </recommendedName>
    <alternativeName>
        <fullName evidence="15">Inactive metallocarboxypeptidase ecm14</fullName>
    </alternativeName>
</protein>
<evidence type="ECO:0000256" key="12">
    <source>
        <dbReference type="ARBA" id="ARBA00023157"/>
    </source>
</evidence>
<gene>
    <name evidence="20" type="primary">SSCI14010.1</name>
</gene>
<dbReference type="GO" id="GO:0008270">
    <property type="term" value="F:zinc ion binding"/>
    <property type="evidence" value="ECO:0007669"/>
    <property type="project" value="InterPro"/>
</dbReference>
<evidence type="ECO:0000259" key="19">
    <source>
        <dbReference type="PROSITE" id="PS52035"/>
    </source>
</evidence>
<proteinExistence type="inferred from homology"/>
<dbReference type="STRING" id="49012.A0A0F7RS46"/>
<dbReference type="GO" id="GO:0005615">
    <property type="term" value="C:extracellular space"/>
    <property type="evidence" value="ECO:0007669"/>
    <property type="project" value="TreeGrafter"/>
</dbReference>
<feature type="domain" description="Peptidase M14" evidence="19">
    <location>
        <begin position="184"/>
        <end position="570"/>
    </location>
</feature>
<dbReference type="AlphaFoldDB" id="A0A0F7RS46"/>
<evidence type="ECO:0000256" key="3">
    <source>
        <dbReference type="ARBA" id="ARBA00005988"/>
    </source>
</evidence>
<comment type="similarity">
    <text evidence="3 16">Belongs to the peptidase M14 family.</text>
</comment>
<evidence type="ECO:0000256" key="11">
    <source>
        <dbReference type="ARBA" id="ARBA00023049"/>
    </source>
</evidence>
<evidence type="ECO:0000256" key="4">
    <source>
        <dbReference type="ARBA" id="ARBA00022525"/>
    </source>
</evidence>
<dbReference type="InterPro" id="IPR000834">
    <property type="entry name" value="Peptidase_M14"/>
</dbReference>
<feature type="signal peptide" evidence="18">
    <location>
        <begin position="1"/>
        <end position="26"/>
    </location>
</feature>
<reference evidence="21" key="1">
    <citation type="submission" date="2014-06" db="EMBL/GenBank/DDBJ databases">
        <authorList>
            <person name="Berkman P.J."/>
        </authorList>
    </citation>
    <scope>NUCLEOTIDE SEQUENCE [LARGE SCALE GENOMIC DNA]</scope>
</reference>
<keyword evidence="7" id="KW-0479">Metal-binding</keyword>
<evidence type="ECO:0000256" key="15">
    <source>
        <dbReference type="ARBA" id="ARBA00026213"/>
    </source>
</evidence>
<evidence type="ECO:0000256" key="10">
    <source>
        <dbReference type="ARBA" id="ARBA00022833"/>
    </source>
</evidence>
<evidence type="ECO:0000313" key="21">
    <source>
        <dbReference type="Proteomes" id="UP000242770"/>
    </source>
</evidence>
<organism evidence="20 21">
    <name type="scientific">Sporisorium scitamineum</name>
    <dbReference type="NCBI Taxonomy" id="49012"/>
    <lineage>
        <taxon>Eukaryota</taxon>
        <taxon>Fungi</taxon>
        <taxon>Dikarya</taxon>
        <taxon>Basidiomycota</taxon>
        <taxon>Ustilaginomycotina</taxon>
        <taxon>Ustilaginomycetes</taxon>
        <taxon>Ustilaginales</taxon>
        <taxon>Ustilaginaceae</taxon>
        <taxon>Sporisorium</taxon>
    </lineage>
</organism>